<evidence type="ECO:0008006" key="2">
    <source>
        <dbReference type="Google" id="ProtNLM"/>
    </source>
</evidence>
<reference evidence="1" key="1">
    <citation type="journal article" date="2015" name="Nature">
        <title>Complex archaea that bridge the gap between prokaryotes and eukaryotes.</title>
        <authorList>
            <person name="Spang A."/>
            <person name="Saw J.H."/>
            <person name="Jorgensen S.L."/>
            <person name="Zaremba-Niedzwiedzka K."/>
            <person name="Martijn J."/>
            <person name="Lind A.E."/>
            <person name="van Eijk R."/>
            <person name="Schleper C."/>
            <person name="Guy L."/>
            <person name="Ettema T.J."/>
        </authorList>
    </citation>
    <scope>NUCLEOTIDE SEQUENCE</scope>
</reference>
<sequence>MDYIEMGKLQKHPNELIEITIIKEHGDFIALVCICESVDIKERWQEYV</sequence>
<gene>
    <name evidence="1" type="ORF">LCGC14_2281500</name>
</gene>
<dbReference type="AlphaFoldDB" id="A0A0F9F6I7"/>
<proteinExistence type="predicted"/>
<protein>
    <recommendedName>
        <fullName evidence="2">DUF4258 domain-containing protein</fullName>
    </recommendedName>
</protein>
<comment type="caution">
    <text evidence="1">The sequence shown here is derived from an EMBL/GenBank/DDBJ whole genome shotgun (WGS) entry which is preliminary data.</text>
</comment>
<organism evidence="1">
    <name type="scientific">marine sediment metagenome</name>
    <dbReference type="NCBI Taxonomy" id="412755"/>
    <lineage>
        <taxon>unclassified sequences</taxon>
        <taxon>metagenomes</taxon>
        <taxon>ecological metagenomes</taxon>
    </lineage>
</organism>
<accession>A0A0F9F6I7</accession>
<evidence type="ECO:0000313" key="1">
    <source>
        <dbReference type="EMBL" id="KKL52835.1"/>
    </source>
</evidence>
<name>A0A0F9F6I7_9ZZZZ</name>
<dbReference type="EMBL" id="LAZR01031751">
    <property type="protein sequence ID" value="KKL52835.1"/>
    <property type="molecule type" value="Genomic_DNA"/>
</dbReference>